<feature type="compositionally biased region" description="Polar residues" evidence="1">
    <location>
        <begin position="44"/>
        <end position="57"/>
    </location>
</feature>
<dbReference type="InterPro" id="IPR001810">
    <property type="entry name" value="F-box_dom"/>
</dbReference>
<evidence type="ECO:0000256" key="1">
    <source>
        <dbReference type="SAM" id="MobiDB-lite"/>
    </source>
</evidence>
<feature type="compositionally biased region" description="Acidic residues" evidence="1">
    <location>
        <begin position="78"/>
        <end position="104"/>
    </location>
</feature>
<accession>A0AA39XHJ3</accession>
<evidence type="ECO:0000313" key="4">
    <source>
        <dbReference type="Proteomes" id="UP001175000"/>
    </source>
</evidence>
<dbReference type="AlphaFoldDB" id="A0AA39XHJ3"/>
<evidence type="ECO:0000259" key="2">
    <source>
        <dbReference type="PROSITE" id="PS50181"/>
    </source>
</evidence>
<feature type="compositionally biased region" description="Low complexity" evidence="1">
    <location>
        <begin position="68"/>
        <end position="77"/>
    </location>
</feature>
<dbReference type="Proteomes" id="UP001175000">
    <property type="component" value="Unassembled WGS sequence"/>
</dbReference>
<protein>
    <recommendedName>
        <fullName evidence="2">F-box domain-containing protein</fullName>
    </recommendedName>
</protein>
<sequence length="405" mass="45132">MGSWDLYCAICGGPTSGAEVSSKPRSARFLRRRAREAEIRKAQNIPQTHPVSIPSDTETMEEYEARKAAGGLSSGSEDSSDDDDADDDADENDGDSMCTEDEMYTYDPTIVTAEEVAWTEGIRVLGQNPDGSCFVSGIGRTQDYGRVLVPFNDTPTNANGVAGQDLVAYWDIDDGPVVFPFHPCCYEILACCIIGGRDTARLDKERLFGVMKELTTEFCPRLELDYGDPCPEMEQYWCSHPGEEIFVAEPKEQDNLRAHMRSILAGEKFQLRVLDEQHSEVKAANRVSSDVFRNLPYDVIYAIAELLPASSLVAFSQASRTLHALLTGKAPLWKRGISQELPWFYELIRLLQEPEVGAGLNFSMVLDWAQKVTKPRLAMQGPFLPVANRRRIWGVCEQLCQTATH</sequence>
<name>A0AA39XHJ3_9PEZI</name>
<evidence type="ECO:0000313" key="3">
    <source>
        <dbReference type="EMBL" id="KAK0634029.1"/>
    </source>
</evidence>
<dbReference type="Gene3D" id="1.20.1280.50">
    <property type="match status" value="1"/>
</dbReference>
<feature type="domain" description="F-box" evidence="2">
    <location>
        <begin position="289"/>
        <end position="336"/>
    </location>
</feature>
<proteinExistence type="predicted"/>
<dbReference type="PROSITE" id="PS50181">
    <property type="entry name" value="FBOX"/>
    <property type="match status" value="1"/>
</dbReference>
<feature type="region of interest" description="Disordered" evidence="1">
    <location>
        <begin position="38"/>
        <end position="104"/>
    </location>
</feature>
<comment type="caution">
    <text evidence="3">The sequence shown here is derived from an EMBL/GenBank/DDBJ whole genome shotgun (WGS) entry which is preliminary data.</text>
</comment>
<dbReference type="SUPFAM" id="SSF81383">
    <property type="entry name" value="F-box domain"/>
    <property type="match status" value="1"/>
</dbReference>
<organism evidence="3 4">
    <name type="scientific">Immersiella caudata</name>
    <dbReference type="NCBI Taxonomy" id="314043"/>
    <lineage>
        <taxon>Eukaryota</taxon>
        <taxon>Fungi</taxon>
        <taxon>Dikarya</taxon>
        <taxon>Ascomycota</taxon>
        <taxon>Pezizomycotina</taxon>
        <taxon>Sordariomycetes</taxon>
        <taxon>Sordariomycetidae</taxon>
        <taxon>Sordariales</taxon>
        <taxon>Lasiosphaeriaceae</taxon>
        <taxon>Immersiella</taxon>
    </lineage>
</organism>
<reference evidence="3" key="1">
    <citation type="submission" date="2023-06" db="EMBL/GenBank/DDBJ databases">
        <title>Genome-scale phylogeny and comparative genomics of the fungal order Sordariales.</title>
        <authorList>
            <consortium name="Lawrence Berkeley National Laboratory"/>
            <person name="Hensen N."/>
            <person name="Bonometti L."/>
            <person name="Westerberg I."/>
            <person name="Brannstrom I.O."/>
            <person name="Guillou S."/>
            <person name="Cros-Aarteil S."/>
            <person name="Calhoun S."/>
            <person name="Haridas S."/>
            <person name="Kuo A."/>
            <person name="Mondo S."/>
            <person name="Pangilinan J."/>
            <person name="Riley R."/>
            <person name="Labutti K."/>
            <person name="Andreopoulos B."/>
            <person name="Lipzen A."/>
            <person name="Chen C."/>
            <person name="Yanf M."/>
            <person name="Daum C."/>
            <person name="Ng V."/>
            <person name="Clum A."/>
            <person name="Steindorff A."/>
            <person name="Ohm R."/>
            <person name="Martin F."/>
            <person name="Silar P."/>
            <person name="Natvig D."/>
            <person name="Lalanne C."/>
            <person name="Gautier V."/>
            <person name="Ament-Velasquez S.L."/>
            <person name="Kruys A."/>
            <person name="Hutchinson M.I."/>
            <person name="Powell A.J."/>
            <person name="Barry K."/>
            <person name="Miller A.N."/>
            <person name="Grigoriev I.V."/>
            <person name="Debuchy R."/>
            <person name="Gladieux P."/>
            <person name="Thoren M.H."/>
            <person name="Johannesson H."/>
        </authorList>
    </citation>
    <scope>NUCLEOTIDE SEQUENCE</scope>
    <source>
        <strain evidence="3">CBS 606.72</strain>
    </source>
</reference>
<gene>
    <name evidence="3" type="ORF">B0T14DRAFT_508253</name>
</gene>
<dbReference type="EMBL" id="JAULSU010000001">
    <property type="protein sequence ID" value="KAK0634029.1"/>
    <property type="molecule type" value="Genomic_DNA"/>
</dbReference>
<dbReference type="InterPro" id="IPR036047">
    <property type="entry name" value="F-box-like_dom_sf"/>
</dbReference>
<keyword evidence="4" id="KW-1185">Reference proteome</keyword>